<dbReference type="Pfam" id="PF01428">
    <property type="entry name" value="zf-AN1"/>
    <property type="match status" value="2"/>
</dbReference>
<dbReference type="InterPro" id="IPR000058">
    <property type="entry name" value="Znf_AN1"/>
</dbReference>
<evidence type="ECO:0000256" key="4">
    <source>
        <dbReference type="ARBA" id="ARBA00022833"/>
    </source>
</evidence>
<dbReference type="SMART" id="SM00154">
    <property type="entry name" value="ZnF_AN1"/>
    <property type="match status" value="2"/>
</dbReference>
<name>A0A0B7AZ97_9EUPU</name>
<evidence type="ECO:0000256" key="3">
    <source>
        <dbReference type="ARBA" id="ARBA00022771"/>
    </source>
</evidence>
<evidence type="ECO:0000256" key="5">
    <source>
        <dbReference type="PROSITE-ProRule" id="PRU00449"/>
    </source>
</evidence>
<dbReference type="PANTHER" id="PTHR14677">
    <property type="entry name" value="ARSENITE INDUCUBLE RNA ASSOCIATED PROTEIN AIP-1-RELATED"/>
    <property type="match status" value="1"/>
</dbReference>
<dbReference type="AlphaFoldDB" id="A0A0B7AZ97"/>
<dbReference type="InterPro" id="IPR057357">
    <property type="entry name" value="Znf-C2H2_ZFAND2A/B"/>
</dbReference>
<evidence type="ECO:0000256" key="6">
    <source>
        <dbReference type="SAM" id="MobiDB-lite"/>
    </source>
</evidence>
<evidence type="ECO:0000313" key="8">
    <source>
        <dbReference type="EMBL" id="CEK86389.1"/>
    </source>
</evidence>
<dbReference type="InterPro" id="IPR035896">
    <property type="entry name" value="AN1-like_Znf"/>
</dbReference>
<evidence type="ECO:0000259" key="7">
    <source>
        <dbReference type="PROSITE" id="PS51039"/>
    </source>
</evidence>
<dbReference type="SMART" id="SM00726">
    <property type="entry name" value="UIM"/>
    <property type="match status" value="2"/>
</dbReference>
<feature type="compositionally biased region" description="Low complexity" evidence="6">
    <location>
        <begin position="162"/>
        <end position="174"/>
    </location>
</feature>
<keyword evidence="1" id="KW-0479">Metal-binding</keyword>
<feature type="domain" description="AN1-type" evidence="7">
    <location>
        <begin position="94"/>
        <end position="142"/>
    </location>
</feature>
<evidence type="ECO:0000256" key="1">
    <source>
        <dbReference type="ARBA" id="ARBA00022723"/>
    </source>
</evidence>
<dbReference type="GO" id="GO:0008270">
    <property type="term" value="F:zinc ion binding"/>
    <property type="evidence" value="ECO:0007669"/>
    <property type="project" value="UniProtKB-KW"/>
</dbReference>
<feature type="region of interest" description="Disordered" evidence="6">
    <location>
        <begin position="162"/>
        <end position="187"/>
    </location>
</feature>
<evidence type="ECO:0000256" key="2">
    <source>
        <dbReference type="ARBA" id="ARBA00022737"/>
    </source>
</evidence>
<proteinExistence type="predicted"/>
<dbReference type="FunFam" id="4.10.1110.10:FF:000003">
    <property type="entry name" value="AN1-type zinc finger protein 2B isoform X1"/>
    <property type="match status" value="1"/>
</dbReference>
<dbReference type="Pfam" id="PF25403">
    <property type="entry name" value="zf-C2H2_ZFAND2"/>
    <property type="match status" value="1"/>
</dbReference>
<reference evidence="8" key="1">
    <citation type="submission" date="2014-12" db="EMBL/GenBank/DDBJ databases">
        <title>Insight into the proteome of Arion vulgaris.</title>
        <authorList>
            <person name="Aradska J."/>
            <person name="Bulat T."/>
            <person name="Smidak R."/>
            <person name="Sarate P."/>
            <person name="Gangsoo J."/>
            <person name="Sialana F."/>
            <person name="Bilban M."/>
            <person name="Lubec G."/>
        </authorList>
    </citation>
    <scope>NUCLEOTIDE SEQUENCE</scope>
    <source>
        <tissue evidence="8">Skin</tissue>
    </source>
</reference>
<accession>A0A0B7AZ97</accession>
<dbReference type="PROSITE" id="PS51039">
    <property type="entry name" value="ZF_AN1"/>
    <property type="match status" value="2"/>
</dbReference>
<dbReference type="GO" id="GO:0043161">
    <property type="term" value="P:proteasome-mediated ubiquitin-dependent protein catabolic process"/>
    <property type="evidence" value="ECO:0007669"/>
    <property type="project" value="TreeGrafter"/>
</dbReference>
<organism evidence="8">
    <name type="scientific">Arion vulgaris</name>
    <dbReference type="NCBI Taxonomy" id="1028688"/>
    <lineage>
        <taxon>Eukaryota</taxon>
        <taxon>Metazoa</taxon>
        <taxon>Spiralia</taxon>
        <taxon>Lophotrochozoa</taxon>
        <taxon>Mollusca</taxon>
        <taxon>Gastropoda</taxon>
        <taxon>Heterobranchia</taxon>
        <taxon>Euthyneura</taxon>
        <taxon>Panpulmonata</taxon>
        <taxon>Eupulmonata</taxon>
        <taxon>Stylommatophora</taxon>
        <taxon>Helicina</taxon>
        <taxon>Arionoidea</taxon>
        <taxon>Arionidae</taxon>
        <taxon>Arion</taxon>
    </lineage>
</organism>
<feature type="domain" description="AN1-type" evidence="7">
    <location>
        <begin position="4"/>
        <end position="52"/>
    </location>
</feature>
<dbReference type="Gene3D" id="4.10.1110.10">
    <property type="entry name" value="AN1-like Zinc finger"/>
    <property type="match status" value="2"/>
</dbReference>
<dbReference type="PANTHER" id="PTHR14677:SF20">
    <property type="entry name" value="ZINC FINGER AN1-TYPE CONTAINING 2A-RELATED"/>
    <property type="match status" value="1"/>
</dbReference>
<sequence>MEFPRLGQHCNEDSCKQLDFLPMKCDACSKIFCRDHIVYATHYCSESYRKNNQVPVCPLCSLPCPIKKGELPDTVVGKHIESDCLSDPAIKRRKVYVHRCSKKGCKKREIVPVACATCRLNFCFHHRHTQDHNCKGFQNSGKSVSNAGVAAILRAQQVSKKSSSSQSTLVTQSTDHNQPEASKIHSDDAKAAVEVNLSSLQGSLSEEDALAMALQMSMNTSAGQDLDHSERMTDQEREDSLLALTLAISEQEASLSRQRPQQSVKA</sequence>
<keyword evidence="4" id="KW-0862">Zinc</keyword>
<keyword evidence="3 5" id="KW-0863">Zinc-finger</keyword>
<dbReference type="SUPFAM" id="SSF118310">
    <property type="entry name" value="AN1-like Zinc finger"/>
    <property type="match status" value="2"/>
</dbReference>
<gene>
    <name evidence="8" type="primary">ORF153444</name>
</gene>
<dbReference type="GO" id="GO:0005783">
    <property type="term" value="C:endoplasmic reticulum"/>
    <property type="evidence" value="ECO:0007669"/>
    <property type="project" value="TreeGrafter"/>
</dbReference>
<dbReference type="InterPro" id="IPR003903">
    <property type="entry name" value="UIM_dom"/>
</dbReference>
<keyword evidence="2" id="KW-0677">Repeat</keyword>
<dbReference type="GO" id="GO:0045047">
    <property type="term" value="P:protein targeting to ER"/>
    <property type="evidence" value="ECO:0007669"/>
    <property type="project" value="TreeGrafter"/>
</dbReference>
<protein>
    <recommendedName>
        <fullName evidence="7">AN1-type domain-containing protein</fullName>
    </recommendedName>
</protein>
<dbReference type="EMBL" id="HACG01039524">
    <property type="protein sequence ID" value="CEK86389.1"/>
    <property type="molecule type" value="Transcribed_RNA"/>
</dbReference>